<reference evidence="2" key="1">
    <citation type="submission" date="2023-11" db="EMBL/GenBank/DDBJ databases">
        <title>Genome assemblies of two species of porcelain crab, Petrolisthes cinctipes and Petrolisthes manimaculis (Anomura: Porcellanidae).</title>
        <authorList>
            <person name="Angst P."/>
        </authorList>
    </citation>
    <scope>NUCLEOTIDE SEQUENCE</scope>
    <source>
        <strain evidence="2">PB745_02</strain>
        <tissue evidence="2">Gill</tissue>
    </source>
</reference>
<sequence>MFHWSFVPSFVDRFSLTRQDCNFSVLPPVALLLPRFLPTFLSLLMHRDIPSGHSTTPLTPPSRYRPLFHRNIPH</sequence>
<accession>A0AAE1Q078</accession>
<organism evidence="2 3">
    <name type="scientific">Petrolisthes manimaculis</name>
    <dbReference type="NCBI Taxonomy" id="1843537"/>
    <lineage>
        <taxon>Eukaryota</taxon>
        <taxon>Metazoa</taxon>
        <taxon>Ecdysozoa</taxon>
        <taxon>Arthropoda</taxon>
        <taxon>Crustacea</taxon>
        <taxon>Multicrustacea</taxon>
        <taxon>Malacostraca</taxon>
        <taxon>Eumalacostraca</taxon>
        <taxon>Eucarida</taxon>
        <taxon>Decapoda</taxon>
        <taxon>Pleocyemata</taxon>
        <taxon>Anomura</taxon>
        <taxon>Galatheoidea</taxon>
        <taxon>Porcellanidae</taxon>
        <taxon>Petrolisthes</taxon>
    </lineage>
</organism>
<evidence type="ECO:0000313" key="2">
    <source>
        <dbReference type="EMBL" id="KAK4316979.1"/>
    </source>
</evidence>
<comment type="caution">
    <text evidence="2">The sequence shown here is derived from an EMBL/GenBank/DDBJ whole genome shotgun (WGS) entry which is preliminary data.</text>
</comment>
<evidence type="ECO:0000313" key="3">
    <source>
        <dbReference type="Proteomes" id="UP001292094"/>
    </source>
</evidence>
<dbReference type="AlphaFoldDB" id="A0AAE1Q078"/>
<dbReference type="EMBL" id="JAWZYT010000962">
    <property type="protein sequence ID" value="KAK4316979.1"/>
    <property type="molecule type" value="Genomic_DNA"/>
</dbReference>
<dbReference type="Proteomes" id="UP001292094">
    <property type="component" value="Unassembled WGS sequence"/>
</dbReference>
<name>A0AAE1Q078_9EUCA</name>
<keyword evidence="3" id="KW-1185">Reference proteome</keyword>
<proteinExistence type="predicted"/>
<feature type="region of interest" description="Disordered" evidence="1">
    <location>
        <begin position="50"/>
        <end position="74"/>
    </location>
</feature>
<evidence type="ECO:0000256" key="1">
    <source>
        <dbReference type="SAM" id="MobiDB-lite"/>
    </source>
</evidence>
<protein>
    <submittedName>
        <fullName evidence="2">Uncharacterized protein</fullName>
    </submittedName>
</protein>
<gene>
    <name evidence="2" type="ORF">Pmani_011917</name>
</gene>